<feature type="compositionally biased region" description="Low complexity" evidence="8">
    <location>
        <begin position="111"/>
        <end position="122"/>
    </location>
</feature>
<dbReference type="PROSITE" id="PS00108">
    <property type="entry name" value="PROTEIN_KINASE_ST"/>
    <property type="match status" value="1"/>
</dbReference>
<feature type="binding site" evidence="7">
    <location>
        <position position="1242"/>
    </location>
    <ligand>
        <name>ATP</name>
        <dbReference type="ChEBI" id="CHEBI:30616"/>
    </ligand>
</feature>
<feature type="compositionally biased region" description="Basic and acidic residues" evidence="8">
    <location>
        <begin position="910"/>
        <end position="924"/>
    </location>
</feature>
<keyword evidence="4 7" id="KW-0547">Nucleotide-binding</keyword>
<feature type="compositionally biased region" description="Polar residues" evidence="8">
    <location>
        <begin position="324"/>
        <end position="346"/>
    </location>
</feature>
<gene>
    <name evidence="10" type="ORF">AMS68_000977</name>
</gene>
<feature type="compositionally biased region" description="Polar residues" evidence="8">
    <location>
        <begin position="1546"/>
        <end position="1572"/>
    </location>
</feature>
<feature type="region of interest" description="Disordered" evidence="8">
    <location>
        <begin position="135"/>
        <end position="168"/>
    </location>
</feature>
<dbReference type="CDD" id="cd14210">
    <property type="entry name" value="PKc_DYRK"/>
    <property type="match status" value="1"/>
</dbReference>
<evidence type="ECO:0000256" key="7">
    <source>
        <dbReference type="PROSITE-ProRule" id="PRU10141"/>
    </source>
</evidence>
<feature type="region of interest" description="Disordered" evidence="8">
    <location>
        <begin position="611"/>
        <end position="697"/>
    </location>
</feature>
<feature type="compositionally biased region" description="Polar residues" evidence="8">
    <location>
        <begin position="1597"/>
        <end position="1616"/>
    </location>
</feature>
<dbReference type="PANTHER" id="PTHR24058:SF22">
    <property type="entry name" value="DUAL SPECIFICITY TYROSINE-PHOSPHORYLATION-REGULATED KINASE 4"/>
    <property type="match status" value="1"/>
</dbReference>
<keyword evidence="2" id="KW-0723">Serine/threonine-protein kinase</keyword>
<proteinExistence type="inferred from homology"/>
<evidence type="ECO:0000259" key="9">
    <source>
        <dbReference type="PROSITE" id="PS50011"/>
    </source>
</evidence>
<dbReference type="Pfam" id="PF00069">
    <property type="entry name" value="Pkinase"/>
    <property type="match status" value="1"/>
</dbReference>
<feature type="region of interest" description="Disordered" evidence="8">
    <location>
        <begin position="464"/>
        <end position="585"/>
    </location>
</feature>
<feature type="compositionally biased region" description="Polar residues" evidence="8">
    <location>
        <begin position="355"/>
        <end position="392"/>
    </location>
</feature>
<feature type="compositionally biased region" description="Polar residues" evidence="8">
    <location>
        <begin position="1043"/>
        <end position="1053"/>
    </location>
</feature>
<dbReference type="SMART" id="SM00220">
    <property type="entry name" value="S_TKc"/>
    <property type="match status" value="1"/>
</dbReference>
<dbReference type="Proteomes" id="UP000503462">
    <property type="component" value="Chromosome 1"/>
</dbReference>
<feature type="compositionally biased region" description="Polar residues" evidence="8">
    <location>
        <begin position="38"/>
        <end position="66"/>
    </location>
</feature>
<dbReference type="PANTHER" id="PTHR24058">
    <property type="entry name" value="DUAL SPECIFICITY PROTEIN KINASE"/>
    <property type="match status" value="1"/>
</dbReference>
<comment type="similarity">
    <text evidence="1">Belongs to the protein kinase superfamily. CMGC Ser/Thr protein kinase family. MNB/DYRK subfamily.</text>
</comment>
<dbReference type="Gene3D" id="1.10.510.10">
    <property type="entry name" value="Transferase(Phosphotransferase) domain 1"/>
    <property type="match status" value="1"/>
</dbReference>
<feature type="region of interest" description="Disordered" evidence="8">
    <location>
        <begin position="225"/>
        <end position="449"/>
    </location>
</feature>
<dbReference type="EMBL" id="CP051139">
    <property type="protein sequence ID" value="QIW95459.1"/>
    <property type="molecule type" value="Genomic_DNA"/>
</dbReference>
<keyword evidence="5" id="KW-0418">Kinase</keyword>
<accession>A0A6H0XLT1</accession>
<reference evidence="10 11" key="1">
    <citation type="journal article" date="2016" name="Sci. Rep.">
        <title>Peltaster fructicola genome reveals evolution from an invasive phytopathogen to an ectophytic parasite.</title>
        <authorList>
            <person name="Xu C."/>
            <person name="Chen H."/>
            <person name="Gleason M.L."/>
            <person name="Xu J.R."/>
            <person name="Liu H."/>
            <person name="Zhang R."/>
            <person name="Sun G."/>
        </authorList>
    </citation>
    <scope>NUCLEOTIDE SEQUENCE [LARGE SCALE GENOMIC DNA]</scope>
    <source>
        <strain evidence="10 11">LNHT1506</strain>
    </source>
</reference>
<feature type="compositionally biased region" description="Low complexity" evidence="8">
    <location>
        <begin position="1647"/>
        <end position="1668"/>
    </location>
</feature>
<feature type="compositionally biased region" description="Polar residues" evidence="8">
    <location>
        <begin position="653"/>
        <end position="663"/>
    </location>
</feature>
<feature type="compositionally biased region" description="Polar residues" evidence="8">
    <location>
        <begin position="505"/>
        <end position="539"/>
    </location>
</feature>
<feature type="compositionally biased region" description="Low complexity" evidence="8">
    <location>
        <begin position="1531"/>
        <end position="1545"/>
    </location>
</feature>
<evidence type="ECO:0000313" key="10">
    <source>
        <dbReference type="EMBL" id="QIW95459.1"/>
    </source>
</evidence>
<dbReference type="GO" id="GO:0005856">
    <property type="term" value="C:cytoskeleton"/>
    <property type="evidence" value="ECO:0007669"/>
    <property type="project" value="TreeGrafter"/>
</dbReference>
<dbReference type="OrthoDB" id="9332038at2759"/>
<evidence type="ECO:0000256" key="3">
    <source>
        <dbReference type="ARBA" id="ARBA00022679"/>
    </source>
</evidence>
<evidence type="ECO:0000313" key="11">
    <source>
        <dbReference type="Proteomes" id="UP000503462"/>
    </source>
</evidence>
<evidence type="ECO:0000256" key="1">
    <source>
        <dbReference type="ARBA" id="ARBA00008867"/>
    </source>
</evidence>
<feature type="compositionally biased region" description="Polar residues" evidence="8">
    <location>
        <begin position="546"/>
        <end position="559"/>
    </location>
</feature>
<evidence type="ECO:0000256" key="6">
    <source>
        <dbReference type="ARBA" id="ARBA00022840"/>
    </source>
</evidence>
<evidence type="ECO:0000256" key="2">
    <source>
        <dbReference type="ARBA" id="ARBA00022527"/>
    </source>
</evidence>
<dbReference type="InterPro" id="IPR050494">
    <property type="entry name" value="Ser_Thr_dual-spec_kinase"/>
</dbReference>
<feature type="region of interest" description="Disordered" evidence="8">
    <location>
        <begin position="1589"/>
        <end position="1616"/>
    </location>
</feature>
<evidence type="ECO:0000256" key="5">
    <source>
        <dbReference type="ARBA" id="ARBA00022777"/>
    </source>
</evidence>
<feature type="compositionally biased region" description="Low complexity" evidence="8">
    <location>
        <begin position="478"/>
        <end position="490"/>
    </location>
</feature>
<dbReference type="InterPro" id="IPR017441">
    <property type="entry name" value="Protein_kinase_ATP_BS"/>
</dbReference>
<feature type="compositionally biased region" description="Polar residues" evidence="8">
    <location>
        <begin position="274"/>
        <end position="284"/>
    </location>
</feature>
<sequence length="1668" mass="179346">MHDEDTTELEAASRRKFQRTAPVATDNTGQFRKPSLPASATRQASGTHQRQPSASLDLQRRPSLTNVHKRRTSAVIRDGMRVPSGPRDYPGSPGKKIATSNFSQPSRDAPTSRPSFLPSSSSMPFFGPNLTYDTQNELTRGSFGNPADVSEPTTPGSQRDRHGSGSLDFLPAVNFDEFQTSLGTLDTGSSFRPGLLDEFPAIGGGRVLRSDTTRAKAMATMSVTPGQELDETIGRSSLSSEPSFRQRLADRSSRLLADAKASAEGAKSTKARRQSTVPRYQPQESEPVPRSAQKPSRSNISYNTAQDQPAEVSRSASLVKGRRTTINPTSGTSQDKLRFNGQTTGKQAKGKSLLPSINGSDPNTPTERSAPKNPSSGQTPGSSGNGRRQSIVSGRASGLGARTVSPTDARRAKRMSVASQQPPMPTAVKSPYSPGEPVVVTPEVAPQQGTQPVNKFFEHSRLASAPSPSFLPTRKDSSSLASNSARASPSDSGSTVGRFGFPFPATTSTPVPGGLSSKSSYASLHTAVSSQTPGASQSRVPVPKPRNTQPAASTPSANEDSLDFGELIPPVPAIPKGYESPKDHETSPFAHHISTTATRKASLPYLPSGIDAHTSDEAMPAIRSGDVTRASFDSDRARHGGSRRSIAGPRSIATASVHTQSQPAAAYEASPGGAISAQPRLQPDPHGRQNSNLQPLRLPPLNLVPMSASTSKVASFPRPSQELEERDGNYWTSGMRTPDWSRTGHKTPSTPMTASKATFFRRHGGEAVRSSTSHFGLRDNALLDADAMRTGWLEDSDDAGSNGVPIPAVSRQNFSRATGVSRNTITPFASGSLPKGSGEYARLHARPSGEYTDDAFFLGNSSGSYDGLQLAKAKTAGPRPTIADTAGRSMSIDQLPLTTEADTQLTAIDAADKDTPNGKKEGGLRRKLSLGWRRSGSKAASRAEHHKTDSESARREANSMLPPRLPASITFTGDGSLGISTSARPSLDSGELASLSDRVRRKTEAANKVVPGDDIWHQEATKAHAPPSGLPKTKSIHSERPQPVSNLRASSFGTLDRQGAPPSKSHLTQPRPAKHGHTPSTITALTKDKDDLAADEEMRKLTQKKKDVDNVAKQTEELLQRASPKSPIDLEKILHDRHNSLNIFERGEVVEYETEGVYFTGTKHAKKIVGSLHPSSQPVDAKDDKTSKATNYGYDDERGDYNIVFGDHLAYRYEVCDVLGKGSFGQVVRCIDHKDGGVVAIKIIRNKKRFHQQALVEVGILGKLREWDPDGAHATLSITGSFYFRSHLCIVTPCLSINLYELIRAHNFSGFPLPLIRRFARQLLACLVLLQQKRVIHCDLKPENILLCSARAADVRVIDFGSSCREEEKVYTYIQSRFYRSPEVILGSSYGLGIDMWSFGCILAELWTGYPIFPGENEQDQLACIMEIFGPPDRHLVERCTRKKLFFDSVGKPRVTVSSKGRRRRPSSKTLQQALKTDDEAFVDFVARCLRWDPERRLKPHDACSHAFITNQPFHQRPTIPDEARRAARVRSTAAVPAAGSASPVKRTNPSLSLAATPQRGASNGRSIPDTPQTALRAPAIANTSVAQVSPAKVSANRRQSSVATAGSSAAFSGNRRQSSGAALAASMNLAMAKASGGSLAEKAARESMAATSAANASNASAAGRWRV</sequence>
<dbReference type="InterPro" id="IPR011009">
    <property type="entry name" value="Kinase-like_dom_sf"/>
</dbReference>
<dbReference type="GO" id="GO:0004674">
    <property type="term" value="F:protein serine/threonine kinase activity"/>
    <property type="evidence" value="ECO:0007669"/>
    <property type="project" value="UniProtKB-KW"/>
</dbReference>
<dbReference type="InterPro" id="IPR000719">
    <property type="entry name" value="Prot_kinase_dom"/>
</dbReference>
<feature type="region of interest" description="Disordered" evidence="8">
    <location>
        <begin position="729"/>
        <end position="752"/>
    </location>
</feature>
<dbReference type="GO" id="GO:0005524">
    <property type="term" value="F:ATP binding"/>
    <property type="evidence" value="ECO:0007669"/>
    <property type="project" value="UniProtKB-UniRule"/>
</dbReference>
<organism evidence="10 11">
    <name type="scientific">Peltaster fructicola</name>
    <dbReference type="NCBI Taxonomy" id="286661"/>
    <lineage>
        <taxon>Eukaryota</taxon>
        <taxon>Fungi</taxon>
        <taxon>Dikarya</taxon>
        <taxon>Ascomycota</taxon>
        <taxon>Pezizomycotina</taxon>
        <taxon>Dothideomycetes</taxon>
        <taxon>Dothideomycetes incertae sedis</taxon>
        <taxon>Peltaster</taxon>
    </lineage>
</organism>
<protein>
    <recommendedName>
        <fullName evidence="9">Protein kinase domain-containing protein</fullName>
    </recommendedName>
</protein>
<feature type="region of interest" description="Disordered" evidence="8">
    <location>
        <begin position="1"/>
        <end position="122"/>
    </location>
</feature>
<name>A0A6H0XLT1_9PEZI</name>
<feature type="domain" description="Protein kinase" evidence="9">
    <location>
        <begin position="1213"/>
        <end position="1509"/>
    </location>
</feature>
<dbReference type="PROSITE" id="PS00107">
    <property type="entry name" value="PROTEIN_KINASE_ATP"/>
    <property type="match status" value="1"/>
</dbReference>
<feature type="region of interest" description="Disordered" evidence="8">
    <location>
        <begin position="1635"/>
        <end position="1668"/>
    </location>
</feature>
<keyword evidence="6 7" id="KW-0067">ATP-binding</keyword>
<feature type="compositionally biased region" description="Polar residues" evidence="8">
    <location>
        <begin position="234"/>
        <end position="243"/>
    </location>
</feature>
<dbReference type="PROSITE" id="PS50011">
    <property type="entry name" value="PROTEIN_KINASE_DOM"/>
    <property type="match status" value="1"/>
</dbReference>
<feature type="compositionally biased region" description="Basic and acidic residues" evidence="8">
    <location>
        <begin position="941"/>
        <end position="957"/>
    </location>
</feature>
<keyword evidence="3" id="KW-0808">Transferase</keyword>
<feature type="compositionally biased region" description="Polar residues" evidence="8">
    <location>
        <begin position="293"/>
        <end position="307"/>
    </location>
</feature>
<feature type="region of interest" description="Disordered" evidence="8">
    <location>
        <begin position="1531"/>
        <end position="1572"/>
    </location>
</feature>
<feature type="region of interest" description="Disordered" evidence="8">
    <location>
        <begin position="1172"/>
        <end position="1191"/>
    </location>
</feature>
<dbReference type="Gene3D" id="3.30.200.20">
    <property type="entry name" value="Phosphorylase Kinase, domain 1"/>
    <property type="match status" value="1"/>
</dbReference>
<dbReference type="GO" id="GO:0005737">
    <property type="term" value="C:cytoplasm"/>
    <property type="evidence" value="ECO:0007669"/>
    <property type="project" value="TreeGrafter"/>
</dbReference>
<keyword evidence="11" id="KW-1185">Reference proteome</keyword>
<feature type="compositionally biased region" description="Polar residues" evidence="8">
    <location>
        <begin position="969"/>
        <end position="984"/>
    </location>
</feature>
<evidence type="ECO:0000256" key="4">
    <source>
        <dbReference type="ARBA" id="ARBA00022741"/>
    </source>
</evidence>
<dbReference type="InterPro" id="IPR008271">
    <property type="entry name" value="Ser/Thr_kinase_AS"/>
</dbReference>
<feature type="region of interest" description="Disordered" evidence="8">
    <location>
        <begin position="910"/>
        <end position="1092"/>
    </location>
</feature>
<evidence type="ECO:0000256" key="8">
    <source>
        <dbReference type="SAM" id="MobiDB-lite"/>
    </source>
</evidence>
<dbReference type="SUPFAM" id="SSF56112">
    <property type="entry name" value="Protein kinase-like (PK-like)"/>
    <property type="match status" value="1"/>
</dbReference>